<proteinExistence type="predicted"/>
<sequence length="113" mass="13017">MVNIKDEQLSHVFMALADGTRREMVRQLANGSLPVKELSNPNNISKSAVTKHLKILERAGLLTRQVVGREHICSLNPDPLVEVNEWLAFYQTFWEDKFDALEFYIDKQLTESE</sequence>
<dbReference type="NCBIfam" id="NF033788">
    <property type="entry name" value="HTH_metalloreg"/>
    <property type="match status" value="1"/>
</dbReference>
<dbReference type="SMART" id="SM00418">
    <property type="entry name" value="HTH_ARSR"/>
    <property type="match status" value="1"/>
</dbReference>
<dbReference type="Gene3D" id="1.10.10.10">
    <property type="entry name" value="Winged helix-like DNA-binding domain superfamily/Winged helix DNA-binding domain"/>
    <property type="match status" value="1"/>
</dbReference>
<gene>
    <name evidence="2" type="ORF">VIBNISOn1_30075</name>
</gene>
<evidence type="ECO:0000313" key="2">
    <source>
        <dbReference type="EMBL" id="CCO47383.1"/>
    </source>
</evidence>
<dbReference type="InterPro" id="IPR011991">
    <property type="entry name" value="ArsR-like_HTH"/>
</dbReference>
<accession>A0AAV2VSJ5</accession>
<dbReference type="GO" id="GO:0003700">
    <property type="term" value="F:DNA-binding transcription factor activity"/>
    <property type="evidence" value="ECO:0007669"/>
    <property type="project" value="InterPro"/>
</dbReference>
<name>A0AAV2VSJ5_9VIBR</name>
<organism evidence="2 3">
    <name type="scientific">Vibrio nigripulchritudo SOn1</name>
    <dbReference type="NCBI Taxonomy" id="1238450"/>
    <lineage>
        <taxon>Bacteria</taxon>
        <taxon>Pseudomonadati</taxon>
        <taxon>Pseudomonadota</taxon>
        <taxon>Gammaproteobacteria</taxon>
        <taxon>Vibrionales</taxon>
        <taxon>Vibrionaceae</taxon>
        <taxon>Vibrio</taxon>
    </lineage>
</organism>
<evidence type="ECO:0000313" key="3">
    <source>
        <dbReference type="Proteomes" id="UP000018211"/>
    </source>
</evidence>
<dbReference type="InterPro" id="IPR001845">
    <property type="entry name" value="HTH_ArsR_DNA-bd_dom"/>
</dbReference>
<dbReference type="PANTHER" id="PTHR38600">
    <property type="entry name" value="TRANSCRIPTIONAL REGULATORY PROTEIN"/>
    <property type="match status" value="1"/>
</dbReference>
<protein>
    <submittedName>
        <fullName evidence="2">Regulatory protein ArsR</fullName>
    </submittedName>
</protein>
<evidence type="ECO:0000259" key="1">
    <source>
        <dbReference type="PROSITE" id="PS50987"/>
    </source>
</evidence>
<dbReference type="AlphaFoldDB" id="A0AAV2VSJ5"/>
<dbReference type="InterPro" id="IPR036388">
    <property type="entry name" value="WH-like_DNA-bd_sf"/>
</dbReference>
<dbReference type="SUPFAM" id="SSF46785">
    <property type="entry name" value="Winged helix' DNA-binding domain"/>
    <property type="match status" value="1"/>
</dbReference>
<dbReference type="PRINTS" id="PR00778">
    <property type="entry name" value="HTHARSR"/>
</dbReference>
<reference evidence="2 3" key="1">
    <citation type="journal article" date="2013" name="ISME J.">
        <title>Comparative genomics of pathogenic lineages of Vibrio nigripulchritudo identifies virulence-associated traits.</title>
        <authorList>
            <person name="Goudenege D."/>
            <person name="Labreuche Y."/>
            <person name="Krin E."/>
            <person name="Ansquer D."/>
            <person name="Mangenot S."/>
            <person name="Calteau A."/>
            <person name="Medigue C."/>
            <person name="Mazel D."/>
            <person name="Polz M.F."/>
            <person name="Le Roux F."/>
        </authorList>
    </citation>
    <scope>NUCLEOTIDE SEQUENCE [LARGE SCALE GENOMIC DNA]</scope>
    <source>
        <strain evidence="2 3">SOn1</strain>
    </source>
</reference>
<dbReference type="PROSITE" id="PS50987">
    <property type="entry name" value="HTH_ARSR_2"/>
    <property type="match status" value="1"/>
</dbReference>
<dbReference type="InterPro" id="IPR036390">
    <property type="entry name" value="WH_DNA-bd_sf"/>
</dbReference>
<feature type="domain" description="HTH arsR-type" evidence="1">
    <location>
        <begin position="1"/>
        <end position="95"/>
    </location>
</feature>
<dbReference type="Pfam" id="PF12840">
    <property type="entry name" value="HTH_20"/>
    <property type="match status" value="1"/>
</dbReference>
<dbReference type="EMBL" id="CAOF01000120">
    <property type="protein sequence ID" value="CCO47383.1"/>
    <property type="molecule type" value="Genomic_DNA"/>
</dbReference>
<dbReference type="PANTHER" id="PTHR38600:SF2">
    <property type="entry name" value="SLL0088 PROTEIN"/>
    <property type="match status" value="1"/>
</dbReference>
<dbReference type="CDD" id="cd00090">
    <property type="entry name" value="HTH_ARSR"/>
    <property type="match status" value="1"/>
</dbReference>
<dbReference type="Proteomes" id="UP000018211">
    <property type="component" value="Unassembled WGS sequence"/>
</dbReference>
<comment type="caution">
    <text evidence="2">The sequence shown here is derived from an EMBL/GenBank/DDBJ whole genome shotgun (WGS) entry which is preliminary data.</text>
</comment>
<dbReference type="RefSeq" id="WP_004406392.1">
    <property type="nucleotide sequence ID" value="NZ_LK391965.1"/>
</dbReference>